<dbReference type="Pfam" id="PF02358">
    <property type="entry name" value="Trehalose_PPase"/>
    <property type="match status" value="1"/>
</dbReference>
<feature type="non-terminal residue" evidence="5">
    <location>
        <position position="116"/>
    </location>
</feature>
<evidence type="ECO:0000256" key="3">
    <source>
        <dbReference type="ARBA" id="ARBA00024253"/>
    </source>
</evidence>
<reference evidence="6" key="1">
    <citation type="journal article" date="2019" name="Int. J. Syst. Evol. Microbiol.">
        <title>The Global Catalogue of Microorganisms (GCM) 10K type strain sequencing project: providing services to taxonomists for standard genome sequencing and annotation.</title>
        <authorList>
            <consortium name="The Broad Institute Genomics Platform"/>
            <consortium name="The Broad Institute Genome Sequencing Center for Infectious Disease"/>
            <person name="Wu L."/>
            <person name="Ma J."/>
        </authorList>
    </citation>
    <scope>NUCLEOTIDE SEQUENCE [LARGE SCALE GENOMIC DNA]</scope>
    <source>
        <strain evidence="6">JCM 32148</strain>
    </source>
</reference>
<evidence type="ECO:0000256" key="2">
    <source>
        <dbReference type="ARBA" id="ARBA00024179"/>
    </source>
</evidence>
<evidence type="ECO:0000313" key="5">
    <source>
        <dbReference type="EMBL" id="MFD0785234.1"/>
    </source>
</evidence>
<proteinExistence type="predicted"/>
<dbReference type="EMBL" id="JBHTHM010000734">
    <property type="protein sequence ID" value="MFD0785234.1"/>
    <property type="molecule type" value="Genomic_DNA"/>
</dbReference>
<protein>
    <recommendedName>
        <fullName evidence="3">Trehalose-phosphate phosphatase</fullName>
    </recommendedName>
    <alternativeName>
        <fullName evidence="4">Trehalose-6-phosphate phosphatase</fullName>
    </alternativeName>
</protein>
<evidence type="ECO:0000256" key="4">
    <source>
        <dbReference type="ARBA" id="ARBA00031957"/>
    </source>
</evidence>
<dbReference type="Proteomes" id="UP001597053">
    <property type="component" value="Unassembled WGS sequence"/>
</dbReference>
<name>A0ABW3A3R1_9ACTN</name>
<dbReference type="InterPro" id="IPR036412">
    <property type="entry name" value="HAD-like_sf"/>
</dbReference>
<comment type="function">
    <text evidence="2">Removes the phosphate from trehalose 6-phosphate to produce free trehalose.</text>
</comment>
<accession>A0ABW3A3R1</accession>
<dbReference type="InterPro" id="IPR044651">
    <property type="entry name" value="OTSB-like"/>
</dbReference>
<dbReference type="PANTHER" id="PTHR43768">
    <property type="entry name" value="TREHALOSE 6-PHOSPHATE PHOSPHATASE"/>
    <property type="match status" value="1"/>
</dbReference>
<dbReference type="InterPro" id="IPR003337">
    <property type="entry name" value="Trehalose_PPase"/>
</dbReference>
<keyword evidence="1" id="KW-0378">Hydrolase</keyword>
<dbReference type="PANTHER" id="PTHR43768:SF3">
    <property type="entry name" value="TREHALOSE 6-PHOSPHATE PHOSPHATASE"/>
    <property type="match status" value="1"/>
</dbReference>
<sequence length="116" mass="12538">MDPELRTAIGRIARVPQLLIACDYDGTLAPIVEDPSKAVPLPESVAAIRAMAAMPQTTVAVVSGRALRDLAALSRLPSEVHLVGSHGSEFDIGFVERLSPELIEIRSRLRDALREI</sequence>
<gene>
    <name evidence="5" type="ORF">ACFQZ8_15110</name>
</gene>
<dbReference type="SUPFAM" id="SSF56784">
    <property type="entry name" value="HAD-like"/>
    <property type="match status" value="1"/>
</dbReference>
<dbReference type="InterPro" id="IPR023214">
    <property type="entry name" value="HAD_sf"/>
</dbReference>
<dbReference type="Gene3D" id="3.40.50.1000">
    <property type="entry name" value="HAD superfamily/HAD-like"/>
    <property type="match status" value="1"/>
</dbReference>
<organism evidence="5 6">
    <name type="scientific">Micromonospora azadirachtae</name>
    <dbReference type="NCBI Taxonomy" id="1970735"/>
    <lineage>
        <taxon>Bacteria</taxon>
        <taxon>Bacillati</taxon>
        <taxon>Actinomycetota</taxon>
        <taxon>Actinomycetes</taxon>
        <taxon>Micromonosporales</taxon>
        <taxon>Micromonosporaceae</taxon>
        <taxon>Micromonospora</taxon>
    </lineage>
</organism>
<keyword evidence="6" id="KW-1185">Reference proteome</keyword>
<comment type="caution">
    <text evidence="5">The sequence shown here is derived from an EMBL/GenBank/DDBJ whole genome shotgun (WGS) entry which is preliminary data.</text>
</comment>
<evidence type="ECO:0000256" key="1">
    <source>
        <dbReference type="ARBA" id="ARBA00022801"/>
    </source>
</evidence>
<evidence type="ECO:0000313" key="6">
    <source>
        <dbReference type="Proteomes" id="UP001597053"/>
    </source>
</evidence>